<dbReference type="InterPro" id="IPR023418">
    <property type="entry name" value="Thyroxine_BS"/>
</dbReference>
<dbReference type="PANTHER" id="PTHR10395:SF7">
    <property type="entry name" value="5-HYDROXYISOURATE HYDROLASE"/>
    <property type="match status" value="1"/>
</dbReference>
<dbReference type="Proteomes" id="UP000216001">
    <property type="component" value="Unassembled WGS sequence"/>
</dbReference>
<dbReference type="InterPro" id="IPR023416">
    <property type="entry name" value="Transthyretin/HIU_hydrolase_d"/>
</dbReference>
<evidence type="ECO:0000256" key="2">
    <source>
        <dbReference type="ARBA" id="ARBA00002704"/>
    </source>
</evidence>
<feature type="signal peptide" evidence="10">
    <location>
        <begin position="1"/>
        <end position="22"/>
    </location>
</feature>
<comment type="similarity">
    <text evidence="3 9">Belongs to the transthyretin family. 5-hydroxyisourate hydrolase subfamily.</text>
</comment>
<evidence type="ECO:0000256" key="5">
    <source>
        <dbReference type="ARBA" id="ARBA00012609"/>
    </source>
</evidence>
<dbReference type="GO" id="GO:0033971">
    <property type="term" value="F:hydroxyisourate hydrolase activity"/>
    <property type="evidence" value="ECO:0007669"/>
    <property type="project" value="UniProtKB-EC"/>
</dbReference>
<dbReference type="InterPro" id="IPR014306">
    <property type="entry name" value="Hydroxyisourate_hydrolase"/>
</dbReference>
<comment type="catalytic activity">
    <reaction evidence="1 9">
        <text>5-hydroxyisourate + H2O = 5-hydroxy-2-oxo-4-ureido-2,5-dihydro-1H-imidazole-5-carboxylate + H(+)</text>
        <dbReference type="Rhea" id="RHEA:23736"/>
        <dbReference type="ChEBI" id="CHEBI:15377"/>
        <dbReference type="ChEBI" id="CHEBI:15378"/>
        <dbReference type="ChEBI" id="CHEBI:18072"/>
        <dbReference type="ChEBI" id="CHEBI:58639"/>
        <dbReference type="EC" id="3.5.2.17"/>
    </reaction>
</comment>
<comment type="function">
    <text evidence="2">Catalyzes the hydrolysis of 5-hydroxyisourate (HIU) to 2-oxo-4-hydroxy-4-carboxy-5-ureidoimidazoline (OHCU).</text>
</comment>
<evidence type="ECO:0000256" key="1">
    <source>
        <dbReference type="ARBA" id="ARBA00001043"/>
    </source>
</evidence>
<protein>
    <recommendedName>
        <fullName evidence="6 9">5-hydroxyisourate hydrolase</fullName>
        <shortName evidence="9">HIU hydrolase</shortName>
        <shortName evidence="9">HIUHase</shortName>
        <ecNumber evidence="5 9">3.5.2.17</ecNumber>
    </recommendedName>
</protein>
<keyword evidence="8 9" id="KW-0378">Hydrolase</keyword>
<name>A0A219X569_PRORE</name>
<reference evidence="12 13" key="1">
    <citation type="submission" date="2017-07" db="EMBL/GenBank/DDBJ databases">
        <title>blaIMP-27 on transferable plasmids in Proteus mirabilis and Providencia rettgeri.</title>
        <authorList>
            <person name="Potter R."/>
        </authorList>
    </citation>
    <scope>NUCLEOTIDE SEQUENCE [LARGE SCALE GENOMIC DNA]</scope>
    <source>
        <strain evidence="12 13">PR1</strain>
    </source>
</reference>
<dbReference type="GO" id="GO:0006144">
    <property type="term" value="P:purine nucleobase metabolic process"/>
    <property type="evidence" value="ECO:0007669"/>
    <property type="project" value="UniProtKB-KW"/>
</dbReference>
<dbReference type="CDD" id="cd05822">
    <property type="entry name" value="TLP_HIUase"/>
    <property type="match status" value="1"/>
</dbReference>
<dbReference type="PROSITE" id="PS00768">
    <property type="entry name" value="TRANSTHYRETIN_1"/>
    <property type="match status" value="1"/>
</dbReference>
<evidence type="ECO:0000256" key="10">
    <source>
        <dbReference type="SAM" id="SignalP"/>
    </source>
</evidence>
<dbReference type="Gene3D" id="2.60.40.180">
    <property type="entry name" value="Transthyretin/hydroxyisourate hydrolase domain"/>
    <property type="match status" value="1"/>
</dbReference>
<dbReference type="EC" id="3.5.2.17" evidence="5 9"/>
<evidence type="ECO:0000256" key="8">
    <source>
        <dbReference type="ARBA" id="ARBA00022801"/>
    </source>
</evidence>
<dbReference type="AlphaFoldDB" id="A0A219X569"/>
<evidence type="ECO:0000313" key="12">
    <source>
        <dbReference type="EMBL" id="OZS73043.1"/>
    </source>
</evidence>
<dbReference type="InterPro" id="IPR036817">
    <property type="entry name" value="Transthyretin/HIU_hydrolase_sf"/>
</dbReference>
<comment type="subunit">
    <text evidence="4 9">Homotetramer.</text>
</comment>
<evidence type="ECO:0000313" key="13">
    <source>
        <dbReference type="Proteomes" id="UP000216001"/>
    </source>
</evidence>
<organism evidence="12 13">
    <name type="scientific">Providencia rettgeri</name>
    <dbReference type="NCBI Taxonomy" id="587"/>
    <lineage>
        <taxon>Bacteria</taxon>
        <taxon>Pseudomonadati</taxon>
        <taxon>Pseudomonadota</taxon>
        <taxon>Gammaproteobacteria</taxon>
        <taxon>Enterobacterales</taxon>
        <taxon>Morganellaceae</taxon>
        <taxon>Providencia</taxon>
    </lineage>
</organism>
<evidence type="ECO:0000256" key="4">
    <source>
        <dbReference type="ARBA" id="ARBA00011881"/>
    </source>
</evidence>
<gene>
    <name evidence="12" type="primary">uraH</name>
    <name evidence="12" type="ORF">CHI95_18795</name>
</gene>
<dbReference type="Pfam" id="PF00576">
    <property type="entry name" value="Transthyretin"/>
    <property type="match status" value="1"/>
</dbReference>
<dbReference type="PRINTS" id="PR00189">
    <property type="entry name" value="TRNSTHYRETIN"/>
</dbReference>
<accession>A0A219X569</accession>
<evidence type="ECO:0000256" key="7">
    <source>
        <dbReference type="ARBA" id="ARBA00022631"/>
    </source>
</evidence>
<evidence type="ECO:0000256" key="9">
    <source>
        <dbReference type="RuleBase" id="RU361270"/>
    </source>
</evidence>
<comment type="caution">
    <text evidence="12">The sequence shown here is derived from an EMBL/GenBank/DDBJ whole genome shotgun (WGS) entry which is preliminary data.</text>
</comment>
<evidence type="ECO:0000256" key="3">
    <source>
        <dbReference type="ARBA" id="ARBA00009850"/>
    </source>
</evidence>
<keyword evidence="7 9" id="KW-0659">Purine metabolism</keyword>
<evidence type="ECO:0000256" key="6">
    <source>
        <dbReference type="ARBA" id="ARBA00017539"/>
    </source>
</evidence>
<sequence>MKRSIISAVILASLAVPTISFASDVLGVHVLDQQTGFPAENVEIVLEQKQDSGWKHLNTAKTDHDGHMDNLWPDNLKVEKGIYKVTFKTGDYFTNKALKSYFPEIPVEFCIDDVTQKHFIPLAFSQYGYATYRGS</sequence>
<dbReference type="PANTHER" id="PTHR10395">
    <property type="entry name" value="URICASE AND TRANSTHYRETIN-RELATED"/>
    <property type="match status" value="1"/>
</dbReference>
<dbReference type="EMBL" id="NOWC01000027">
    <property type="protein sequence ID" value="OZS73043.1"/>
    <property type="molecule type" value="Genomic_DNA"/>
</dbReference>
<keyword evidence="10" id="KW-0732">Signal</keyword>
<evidence type="ECO:0000259" key="11">
    <source>
        <dbReference type="Pfam" id="PF00576"/>
    </source>
</evidence>
<dbReference type="RefSeq" id="WP_071548908.1">
    <property type="nucleotide sequence ID" value="NZ_CP017672.1"/>
</dbReference>
<dbReference type="NCBIfam" id="TIGR02962">
    <property type="entry name" value="hdxy_isourate"/>
    <property type="match status" value="1"/>
</dbReference>
<dbReference type="SUPFAM" id="SSF49472">
    <property type="entry name" value="Transthyretin (synonym: prealbumin)"/>
    <property type="match status" value="1"/>
</dbReference>
<dbReference type="InterPro" id="IPR000895">
    <property type="entry name" value="Transthyretin/HIU_hydrolase"/>
</dbReference>
<proteinExistence type="inferred from homology"/>
<dbReference type="KEGG" id="prg:RB151_P104548"/>
<feature type="domain" description="Transthyretin/hydroxyisourate hydrolase" evidence="11">
    <location>
        <begin position="27"/>
        <end position="134"/>
    </location>
</feature>
<feature type="chain" id="PRO_5011255808" description="5-hydroxyisourate hydrolase" evidence="10">
    <location>
        <begin position="23"/>
        <end position="135"/>
    </location>
</feature>